<reference evidence="2 3" key="1">
    <citation type="submission" date="2023-09" db="EMBL/GenBank/DDBJ databases">
        <authorList>
            <person name="Rey-Velasco X."/>
        </authorList>
    </citation>
    <scope>NUCLEOTIDE SEQUENCE [LARGE SCALE GENOMIC DNA]</scope>
    <source>
        <strain evidence="2 3">P117</strain>
    </source>
</reference>
<evidence type="ECO:0000256" key="1">
    <source>
        <dbReference type="SAM" id="Phobius"/>
    </source>
</evidence>
<evidence type="ECO:0000313" key="3">
    <source>
        <dbReference type="Proteomes" id="UP001253545"/>
    </source>
</evidence>
<comment type="caution">
    <text evidence="2">The sequence shown here is derived from an EMBL/GenBank/DDBJ whole genome shotgun (WGS) entry which is preliminary data.</text>
</comment>
<name>A0ABU2ZNP0_9ALTE</name>
<dbReference type="Proteomes" id="UP001253545">
    <property type="component" value="Unassembled WGS sequence"/>
</dbReference>
<evidence type="ECO:0000313" key="2">
    <source>
        <dbReference type="EMBL" id="MDT0594239.1"/>
    </source>
</evidence>
<organism evidence="2 3">
    <name type="scientific">Glaciecola petra</name>
    <dbReference type="NCBI Taxonomy" id="3075602"/>
    <lineage>
        <taxon>Bacteria</taxon>
        <taxon>Pseudomonadati</taxon>
        <taxon>Pseudomonadota</taxon>
        <taxon>Gammaproteobacteria</taxon>
        <taxon>Alteromonadales</taxon>
        <taxon>Alteromonadaceae</taxon>
        <taxon>Glaciecola</taxon>
    </lineage>
</organism>
<feature type="transmembrane region" description="Helical" evidence="1">
    <location>
        <begin position="35"/>
        <end position="56"/>
    </location>
</feature>
<dbReference type="EMBL" id="JAVRHX010000001">
    <property type="protein sequence ID" value="MDT0594239.1"/>
    <property type="molecule type" value="Genomic_DNA"/>
</dbReference>
<accession>A0ABU2ZNP0</accession>
<proteinExistence type="predicted"/>
<dbReference type="RefSeq" id="WP_311367719.1">
    <property type="nucleotide sequence ID" value="NZ_JAVRHX010000001.1"/>
</dbReference>
<protein>
    <submittedName>
        <fullName evidence="2">Uncharacterized protein</fullName>
    </submittedName>
</protein>
<keyword evidence="1" id="KW-0812">Transmembrane</keyword>
<keyword evidence="3" id="KW-1185">Reference proteome</keyword>
<gene>
    <name evidence="2" type="ORF">RM552_05230</name>
</gene>
<keyword evidence="1" id="KW-0472">Membrane</keyword>
<keyword evidence="1" id="KW-1133">Transmembrane helix</keyword>
<sequence length="258" mass="28883">MKAEKLQSIEQLPFPLKALLSEDLLLTQSKNKNNMHYWIISLVIHVFLFILAIYFIPSPKKIENIQPSIQTYLVKIKSKTTKSIDKTELSNKGEQEDKIEIETSDSAIDSNEQVEIGLQPPINETIDNPVSNLNNDPADFSKTDKSQTNSIRKSITKALLQQYVNDEAKKLGQQSAKAFQDAKTSPTINTITSKDTWEIPDEIAPTLVDCQDTAKKSLAIIATFTGGNFGCLDNSNFQQFIDKHKNKGVIAKPETNNK</sequence>